<accession>A0ABW5IFL4</accession>
<dbReference type="InterPro" id="IPR011704">
    <property type="entry name" value="ATPase_dyneun-rel_AAA"/>
</dbReference>
<dbReference type="InterPro" id="IPR027417">
    <property type="entry name" value="P-loop_NTPase"/>
</dbReference>
<dbReference type="Gene3D" id="3.40.50.300">
    <property type="entry name" value="P-loop containing nucleotide triphosphate hydrolases"/>
    <property type="match status" value="1"/>
</dbReference>
<feature type="domain" description="AAA+ ATPase" evidence="2">
    <location>
        <begin position="157"/>
        <end position="301"/>
    </location>
</feature>
<feature type="compositionally biased region" description="Low complexity" evidence="1">
    <location>
        <begin position="88"/>
        <end position="107"/>
    </location>
</feature>
<feature type="compositionally biased region" description="Low complexity" evidence="1">
    <location>
        <begin position="1"/>
        <end position="21"/>
    </location>
</feature>
<dbReference type="SUPFAM" id="SSF52540">
    <property type="entry name" value="P-loop containing nucleoside triphosphate hydrolases"/>
    <property type="match status" value="1"/>
</dbReference>
<dbReference type="InterPro" id="IPR050764">
    <property type="entry name" value="CbbQ/NirQ/NorQ/GpvN"/>
</dbReference>
<protein>
    <submittedName>
        <fullName evidence="3">AAA family ATPase</fullName>
    </submittedName>
</protein>
<evidence type="ECO:0000256" key="1">
    <source>
        <dbReference type="SAM" id="MobiDB-lite"/>
    </source>
</evidence>
<evidence type="ECO:0000313" key="3">
    <source>
        <dbReference type="EMBL" id="MFD2487766.1"/>
    </source>
</evidence>
<dbReference type="RefSeq" id="WP_344266915.1">
    <property type="nucleotide sequence ID" value="NZ_BAAAHV010000005.1"/>
</dbReference>
<reference evidence="4" key="1">
    <citation type="journal article" date="2019" name="Int. J. Syst. Evol. Microbiol.">
        <title>The Global Catalogue of Microorganisms (GCM) 10K type strain sequencing project: providing services to taxonomists for standard genome sequencing and annotation.</title>
        <authorList>
            <consortium name="The Broad Institute Genomics Platform"/>
            <consortium name="The Broad Institute Genome Sequencing Center for Infectious Disease"/>
            <person name="Wu L."/>
            <person name="Ma J."/>
        </authorList>
    </citation>
    <scope>NUCLEOTIDE SEQUENCE [LARGE SCALE GENOMIC DNA]</scope>
    <source>
        <strain evidence="4">CGMCC 4.7638</strain>
    </source>
</reference>
<feature type="region of interest" description="Disordered" evidence="1">
    <location>
        <begin position="1"/>
        <end position="24"/>
    </location>
</feature>
<comment type="caution">
    <text evidence="3">The sequence shown here is derived from an EMBL/GenBank/DDBJ whole genome shotgun (WGS) entry which is preliminary data.</text>
</comment>
<dbReference type="Pfam" id="PF07728">
    <property type="entry name" value="AAA_5"/>
    <property type="match status" value="1"/>
</dbReference>
<dbReference type="PANTHER" id="PTHR42759">
    <property type="entry name" value="MOXR FAMILY PROTEIN"/>
    <property type="match status" value="1"/>
</dbReference>
<dbReference type="InterPro" id="IPR003593">
    <property type="entry name" value="AAA+_ATPase"/>
</dbReference>
<evidence type="ECO:0000259" key="2">
    <source>
        <dbReference type="SMART" id="SM00382"/>
    </source>
</evidence>
<keyword evidence="4" id="KW-1185">Reference proteome</keyword>
<dbReference type="Proteomes" id="UP001597542">
    <property type="component" value="Unassembled WGS sequence"/>
</dbReference>
<proteinExistence type="predicted"/>
<name>A0ABW5IFL4_9PSEU</name>
<sequence length="389" mass="40310">MTTPATTPAPGGTPAAPGAAPRLRNGELRRQVAEQLALDPAAALTSGAIAAKLGGRSSGAVGNALATLEARGEAERVGTNPLTYRATNTTADAAKTATVNPPATSAAPTPPKPAAPPAPAPAPMVTGPVRRPNGQMYHPRKLSGLSDVTALRRLREAGVSALMYGPPGTGKTSVVEAAFDDLVTIQGDSDTVTDDFVGSYVQTPDGRYEFAYGPLVTAMREGRALFIDDATLIPPTVLAVVYPAMDGRRQILIKSHKNEVVDAVDGFYVIGGHNPGVHGAVLTDALSSRFSVQIHVSTDYDLAAQLKIDPKAVRVARNLAQRQEKGEIGWAPQLRELIAFNRIADALGTAAAAGNLIGAAPDEDRSVVAEAVRNVFGANVTPLALGPQF</sequence>
<dbReference type="SMART" id="SM00382">
    <property type="entry name" value="AAA"/>
    <property type="match status" value="1"/>
</dbReference>
<feature type="compositionally biased region" description="Pro residues" evidence="1">
    <location>
        <begin position="108"/>
        <end position="122"/>
    </location>
</feature>
<gene>
    <name evidence="3" type="ORF">ACFSUT_46350</name>
</gene>
<organism evidence="3 4">
    <name type="scientific">Amycolatopsis albidoflavus</name>
    <dbReference type="NCBI Taxonomy" id="102226"/>
    <lineage>
        <taxon>Bacteria</taxon>
        <taxon>Bacillati</taxon>
        <taxon>Actinomycetota</taxon>
        <taxon>Actinomycetes</taxon>
        <taxon>Pseudonocardiales</taxon>
        <taxon>Pseudonocardiaceae</taxon>
        <taxon>Amycolatopsis</taxon>
    </lineage>
</organism>
<evidence type="ECO:0000313" key="4">
    <source>
        <dbReference type="Proteomes" id="UP001597542"/>
    </source>
</evidence>
<dbReference type="EMBL" id="JBHUKQ010000032">
    <property type="protein sequence ID" value="MFD2487766.1"/>
    <property type="molecule type" value="Genomic_DNA"/>
</dbReference>
<feature type="region of interest" description="Disordered" evidence="1">
    <location>
        <begin position="88"/>
        <end position="123"/>
    </location>
</feature>
<dbReference type="PANTHER" id="PTHR42759:SF1">
    <property type="entry name" value="MAGNESIUM-CHELATASE SUBUNIT CHLD"/>
    <property type="match status" value="1"/>
</dbReference>